<organism evidence="2 3">
    <name type="scientific">Corchorus olitorius</name>
    <dbReference type="NCBI Taxonomy" id="93759"/>
    <lineage>
        <taxon>Eukaryota</taxon>
        <taxon>Viridiplantae</taxon>
        <taxon>Streptophyta</taxon>
        <taxon>Embryophyta</taxon>
        <taxon>Tracheophyta</taxon>
        <taxon>Spermatophyta</taxon>
        <taxon>Magnoliopsida</taxon>
        <taxon>eudicotyledons</taxon>
        <taxon>Gunneridae</taxon>
        <taxon>Pentapetalae</taxon>
        <taxon>rosids</taxon>
        <taxon>malvids</taxon>
        <taxon>Malvales</taxon>
        <taxon>Malvaceae</taxon>
        <taxon>Grewioideae</taxon>
        <taxon>Apeibeae</taxon>
        <taxon>Corchorus</taxon>
    </lineage>
</organism>
<dbReference type="EMBL" id="AWUE01012539">
    <property type="protein sequence ID" value="OMP08933.1"/>
    <property type="molecule type" value="Genomic_DNA"/>
</dbReference>
<dbReference type="OrthoDB" id="428734at2759"/>
<dbReference type="InterPro" id="IPR050410">
    <property type="entry name" value="CCR4/nocturin_mRNA_transcr"/>
</dbReference>
<dbReference type="AlphaFoldDB" id="A0A1R3KPA2"/>
<evidence type="ECO:0000313" key="3">
    <source>
        <dbReference type="Proteomes" id="UP000187203"/>
    </source>
</evidence>
<proteinExistence type="predicted"/>
<comment type="caution">
    <text evidence="2">The sequence shown here is derived from an EMBL/GenBank/DDBJ whole genome shotgun (WGS) entry which is preliminary data.</text>
</comment>
<dbReference type="STRING" id="93759.A0A1R3KPA2"/>
<dbReference type="InterPro" id="IPR036691">
    <property type="entry name" value="Endo/exonu/phosph_ase_sf"/>
</dbReference>
<dbReference type="Proteomes" id="UP000187203">
    <property type="component" value="Unassembled WGS sequence"/>
</dbReference>
<evidence type="ECO:0000256" key="1">
    <source>
        <dbReference type="SAM" id="MobiDB-lite"/>
    </source>
</evidence>
<gene>
    <name evidence="2" type="ORF">COLO4_05974</name>
</gene>
<sequence>MRGEDHRQSPEENSLATVKRKHIYFEQFHHNNLTKKQKCLSSETETFSLTVKPDPLNLPVTNHFEAIRPCSSSRSSSLRHSKREKRSNSSSSNGSRKWADRKLLNIVIIDDVEMAINDDKFIIVSYNILGVENATKHPDLYLDVSPKYLEWDRRKCLISKEEVDRFKDLDYLLHKDGFKGVYKARTGDACDGCALFWKDNSIKYSAAYPVKSIDMFNAISETG</sequence>
<protein>
    <recommendedName>
        <fullName evidence="4">Endonuclease/exonuclease/phosphatase</fullName>
    </recommendedName>
</protein>
<evidence type="ECO:0008006" key="4">
    <source>
        <dbReference type="Google" id="ProtNLM"/>
    </source>
</evidence>
<accession>A0A1R3KPA2</accession>
<dbReference type="GO" id="GO:0000175">
    <property type="term" value="F:3'-5'-RNA exonuclease activity"/>
    <property type="evidence" value="ECO:0007669"/>
    <property type="project" value="TreeGrafter"/>
</dbReference>
<reference evidence="3" key="1">
    <citation type="submission" date="2013-09" db="EMBL/GenBank/DDBJ databases">
        <title>Corchorus olitorius genome sequencing.</title>
        <authorList>
            <person name="Alam M."/>
            <person name="Haque M.S."/>
            <person name="Islam M.S."/>
            <person name="Emdad E.M."/>
            <person name="Islam M.M."/>
            <person name="Ahmed B."/>
            <person name="Halim A."/>
            <person name="Hossen Q.M.M."/>
            <person name="Hossain M.Z."/>
            <person name="Ahmed R."/>
            <person name="Khan M.M."/>
            <person name="Islam R."/>
            <person name="Rashid M.M."/>
            <person name="Khan S.A."/>
            <person name="Rahman M.S."/>
            <person name="Alam M."/>
            <person name="Yahiya A.S."/>
            <person name="Khan M.S."/>
            <person name="Azam M.S."/>
            <person name="Haque T."/>
            <person name="Lashkar M.Z.H."/>
            <person name="Akhand A.I."/>
            <person name="Morshed G."/>
            <person name="Roy S."/>
            <person name="Uddin K.S."/>
            <person name="Rabeya T."/>
            <person name="Hossain A.S."/>
            <person name="Chowdhury A."/>
            <person name="Snigdha A.R."/>
            <person name="Mortoza M.S."/>
            <person name="Matin S.A."/>
            <person name="Hoque S.M.E."/>
            <person name="Islam M.K."/>
            <person name="Roy D.K."/>
            <person name="Haider R."/>
            <person name="Moosa M.M."/>
            <person name="Elias S.M."/>
            <person name="Hasan A.M."/>
            <person name="Jahan S."/>
            <person name="Shafiuddin M."/>
            <person name="Mahmood N."/>
            <person name="Shommy N.S."/>
        </authorList>
    </citation>
    <scope>NUCLEOTIDE SEQUENCE [LARGE SCALE GENOMIC DNA]</scope>
    <source>
        <strain evidence="3">cv. O-4</strain>
    </source>
</reference>
<dbReference type="PANTHER" id="PTHR12121:SF74">
    <property type="entry name" value="CARBON CATABOLITE REPRESSOR PROTEIN 4 HOMOLOG 5"/>
    <property type="match status" value="1"/>
</dbReference>
<keyword evidence="3" id="KW-1185">Reference proteome</keyword>
<dbReference type="PANTHER" id="PTHR12121">
    <property type="entry name" value="CARBON CATABOLITE REPRESSOR PROTEIN 4"/>
    <property type="match status" value="1"/>
</dbReference>
<dbReference type="Gene3D" id="3.60.10.10">
    <property type="entry name" value="Endonuclease/exonuclease/phosphatase"/>
    <property type="match status" value="1"/>
</dbReference>
<evidence type="ECO:0000313" key="2">
    <source>
        <dbReference type="EMBL" id="OMP08933.1"/>
    </source>
</evidence>
<feature type="region of interest" description="Disordered" evidence="1">
    <location>
        <begin position="71"/>
        <end position="96"/>
    </location>
</feature>
<name>A0A1R3KPA2_9ROSI</name>